<evidence type="ECO:0000256" key="9">
    <source>
        <dbReference type="ARBA" id="ARBA00023002"/>
    </source>
</evidence>
<name>M2RA75_CERS8</name>
<evidence type="ECO:0000256" key="12">
    <source>
        <dbReference type="ARBA" id="ARBA00023136"/>
    </source>
</evidence>
<dbReference type="PANTHER" id="PTHR46300:SF2">
    <property type="entry name" value="CYTOCHROME P450 MONOOXYGENASE ALNH-RELATED"/>
    <property type="match status" value="1"/>
</dbReference>
<keyword evidence="9" id="KW-0560">Oxidoreductase</keyword>
<comment type="cofactor">
    <cofactor evidence="1 13">
        <name>heme</name>
        <dbReference type="ChEBI" id="CHEBI:30413"/>
    </cofactor>
</comment>
<dbReference type="Gene3D" id="1.10.630.10">
    <property type="entry name" value="Cytochrome P450"/>
    <property type="match status" value="1"/>
</dbReference>
<evidence type="ECO:0000256" key="5">
    <source>
        <dbReference type="ARBA" id="ARBA00022617"/>
    </source>
</evidence>
<evidence type="ECO:0008006" key="17">
    <source>
        <dbReference type="Google" id="ProtNLM"/>
    </source>
</evidence>
<evidence type="ECO:0000256" key="4">
    <source>
        <dbReference type="ARBA" id="ARBA00010617"/>
    </source>
</evidence>
<evidence type="ECO:0000256" key="10">
    <source>
        <dbReference type="ARBA" id="ARBA00023004"/>
    </source>
</evidence>
<dbReference type="GO" id="GO:0016020">
    <property type="term" value="C:membrane"/>
    <property type="evidence" value="ECO:0007669"/>
    <property type="project" value="UniProtKB-SubCell"/>
</dbReference>
<keyword evidence="16" id="KW-1185">Reference proteome</keyword>
<feature type="signal peptide" evidence="14">
    <location>
        <begin position="1"/>
        <end position="17"/>
    </location>
</feature>
<dbReference type="CDD" id="cd11065">
    <property type="entry name" value="CYP64-like"/>
    <property type="match status" value="1"/>
</dbReference>
<dbReference type="InterPro" id="IPR001128">
    <property type="entry name" value="Cyt_P450"/>
</dbReference>
<evidence type="ECO:0000256" key="6">
    <source>
        <dbReference type="ARBA" id="ARBA00022692"/>
    </source>
</evidence>
<comment type="pathway">
    <text evidence="3">Secondary metabolite biosynthesis.</text>
</comment>
<dbReference type="SUPFAM" id="SSF48264">
    <property type="entry name" value="Cytochrome P450"/>
    <property type="match status" value="1"/>
</dbReference>
<dbReference type="PRINTS" id="PR00463">
    <property type="entry name" value="EP450I"/>
</dbReference>
<dbReference type="GO" id="GO:0020037">
    <property type="term" value="F:heme binding"/>
    <property type="evidence" value="ECO:0007669"/>
    <property type="project" value="InterPro"/>
</dbReference>
<keyword evidence="11" id="KW-0503">Monooxygenase</keyword>
<evidence type="ECO:0000256" key="2">
    <source>
        <dbReference type="ARBA" id="ARBA00004370"/>
    </source>
</evidence>
<dbReference type="OrthoDB" id="2789670at2759"/>
<dbReference type="Pfam" id="PF00067">
    <property type="entry name" value="p450"/>
    <property type="match status" value="1"/>
</dbReference>
<dbReference type="GO" id="GO:0016705">
    <property type="term" value="F:oxidoreductase activity, acting on paired donors, with incorporation or reduction of molecular oxygen"/>
    <property type="evidence" value="ECO:0007669"/>
    <property type="project" value="InterPro"/>
</dbReference>
<feature type="chain" id="PRO_5004024648" description="Cytochrome P450" evidence="14">
    <location>
        <begin position="18"/>
        <end position="506"/>
    </location>
</feature>
<reference evidence="15 16" key="1">
    <citation type="journal article" date="2012" name="Proc. Natl. Acad. Sci. U.S.A.">
        <title>Comparative genomics of Ceriporiopsis subvermispora and Phanerochaete chrysosporium provide insight into selective ligninolysis.</title>
        <authorList>
            <person name="Fernandez-Fueyo E."/>
            <person name="Ruiz-Duenas F.J."/>
            <person name="Ferreira P."/>
            <person name="Floudas D."/>
            <person name="Hibbett D.S."/>
            <person name="Canessa P."/>
            <person name="Larrondo L.F."/>
            <person name="James T.Y."/>
            <person name="Seelenfreund D."/>
            <person name="Lobos S."/>
            <person name="Polanco R."/>
            <person name="Tello M."/>
            <person name="Honda Y."/>
            <person name="Watanabe T."/>
            <person name="Watanabe T."/>
            <person name="Ryu J.S."/>
            <person name="Kubicek C.P."/>
            <person name="Schmoll M."/>
            <person name="Gaskell J."/>
            <person name="Hammel K.E."/>
            <person name="St John F.J."/>
            <person name="Vanden Wymelenberg A."/>
            <person name="Sabat G."/>
            <person name="Splinter BonDurant S."/>
            <person name="Syed K."/>
            <person name="Yadav J.S."/>
            <person name="Doddapaneni H."/>
            <person name="Subramanian V."/>
            <person name="Lavin J.L."/>
            <person name="Oguiza J.A."/>
            <person name="Perez G."/>
            <person name="Pisabarro A.G."/>
            <person name="Ramirez L."/>
            <person name="Santoyo F."/>
            <person name="Master E."/>
            <person name="Coutinho P.M."/>
            <person name="Henrissat B."/>
            <person name="Lombard V."/>
            <person name="Magnuson J.K."/>
            <person name="Kuees U."/>
            <person name="Hori C."/>
            <person name="Igarashi K."/>
            <person name="Samejima M."/>
            <person name="Held B.W."/>
            <person name="Barry K.W."/>
            <person name="LaButti K.M."/>
            <person name="Lapidus A."/>
            <person name="Lindquist E.A."/>
            <person name="Lucas S.M."/>
            <person name="Riley R."/>
            <person name="Salamov A.A."/>
            <person name="Hoffmeister D."/>
            <person name="Schwenk D."/>
            <person name="Hadar Y."/>
            <person name="Yarden O."/>
            <person name="de Vries R.P."/>
            <person name="Wiebenga A."/>
            <person name="Stenlid J."/>
            <person name="Eastwood D."/>
            <person name="Grigoriev I.V."/>
            <person name="Berka R.M."/>
            <person name="Blanchette R.A."/>
            <person name="Kersten P."/>
            <person name="Martinez A.T."/>
            <person name="Vicuna R."/>
            <person name="Cullen D."/>
        </authorList>
    </citation>
    <scope>NUCLEOTIDE SEQUENCE [LARGE SCALE GENOMIC DNA]</scope>
    <source>
        <strain evidence="15 16">B</strain>
    </source>
</reference>
<gene>
    <name evidence="15" type="ORF">CERSUDRAFT_53277</name>
</gene>
<dbReference type="InterPro" id="IPR002401">
    <property type="entry name" value="Cyt_P450_E_grp-I"/>
</dbReference>
<keyword evidence="5 13" id="KW-0349">Heme</keyword>
<dbReference type="EMBL" id="KB445800">
    <property type="protein sequence ID" value="EMD35342.1"/>
    <property type="molecule type" value="Genomic_DNA"/>
</dbReference>
<comment type="similarity">
    <text evidence="4">Belongs to the cytochrome P450 family.</text>
</comment>
<keyword evidence="14" id="KW-0732">Signal</keyword>
<evidence type="ECO:0000256" key="14">
    <source>
        <dbReference type="SAM" id="SignalP"/>
    </source>
</evidence>
<evidence type="ECO:0000256" key="3">
    <source>
        <dbReference type="ARBA" id="ARBA00005179"/>
    </source>
</evidence>
<keyword evidence="12" id="KW-0472">Membrane</keyword>
<evidence type="ECO:0000313" key="16">
    <source>
        <dbReference type="Proteomes" id="UP000016930"/>
    </source>
</evidence>
<feature type="binding site" description="axial binding residue" evidence="13">
    <location>
        <position position="431"/>
    </location>
    <ligand>
        <name>heme</name>
        <dbReference type="ChEBI" id="CHEBI:30413"/>
    </ligand>
    <ligandPart>
        <name>Fe</name>
        <dbReference type="ChEBI" id="CHEBI:18248"/>
    </ligandPart>
</feature>
<dbReference type="Proteomes" id="UP000016930">
    <property type="component" value="Unassembled WGS sequence"/>
</dbReference>
<evidence type="ECO:0000256" key="13">
    <source>
        <dbReference type="PIRSR" id="PIRSR602401-1"/>
    </source>
</evidence>
<dbReference type="HOGENOM" id="CLU_001570_2_3_1"/>
<evidence type="ECO:0000313" key="15">
    <source>
        <dbReference type="EMBL" id="EMD35342.1"/>
    </source>
</evidence>
<dbReference type="InterPro" id="IPR050364">
    <property type="entry name" value="Cytochrome_P450_fung"/>
</dbReference>
<evidence type="ECO:0000256" key="8">
    <source>
        <dbReference type="ARBA" id="ARBA00022989"/>
    </source>
</evidence>
<dbReference type="PANTHER" id="PTHR46300">
    <property type="entry name" value="P450, PUTATIVE (EUROFUNG)-RELATED-RELATED"/>
    <property type="match status" value="1"/>
</dbReference>
<dbReference type="GO" id="GO:0004497">
    <property type="term" value="F:monooxygenase activity"/>
    <property type="evidence" value="ECO:0007669"/>
    <property type="project" value="UniProtKB-KW"/>
</dbReference>
<comment type="subcellular location">
    <subcellularLocation>
        <location evidence="2">Membrane</location>
    </subcellularLocation>
</comment>
<protein>
    <recommendedName>
        <fullName evidence="17">Cytochrome P450</fullName>
    </recommendedName>
</protein>
<keyword evidence="7 13" id="KW-0479">Metal-binding</keyword>
<keyword evidence="8" id="KW-1133">Transmembrane helix</keyword>
<accession>M2RA75</accession>
<dbReference type="AlphaFoldDB" id="M2RA75"/>
<dbReference type="InterPro" id="IPR036396">
    <property type="entry name" value="Cyt_P450_sf"/>
</dbReference>
<evidence type="ECO:0000256" key="7">
    <source>
        <dbReference type="ARBA" id="ARBA00022723"/>
    </source>
</evidence>
<dbReference type="STRING" id="914234.M2RA75"/>
<dbReference type="GO" id="GO:0005506">
    <property type="term" value="F:iron ion binding"/>
    <property type="evidence" value="ECO:0007669"/>
    <property type="project" value="InterPro"/>
</dbReference>
<sequence length="506" mass="58020">MSFISSTLLLILIVGLAYIIARHSSSRRVLYPPGPQGWPIIGNLLNIPRFKPWERYLEWSKQYGPIIYMNVLGKHIVVLNTAKAVSDLFEIRSAIYSDRTRFIMVSLLDLEWNMILMRYGNSWRQHRRMIHTYFNDEIIKDYQPIQQKKARQLVSLLVQRPDRFLEHTRFVLGASILEVIYGTSIDDPNHPFLEYAESAAQAGIEAFLPGSLLVEFFHFLRYMPSWFPGADFKNRLPKWYADTRGLHNFTFEEAKSNYEMSKNVSAVVYVGKTQYINITSISSLHGSYIEAGADTTFFTLKTFYAAMVLHPDVQKRAQEELARVVGPERLPEFADREHLPYVCALVKECLRWITIVPLGVAHATSEDNVYDGYFIPKGTIVMANQWAILHNPDEYPDPGTFEPERFLKDNAINEAVRDPITVTTGFGRRICPGRHFAESSIFIIIASILHSFDISAPLDKYGVPMYPDLKLSTGLVVHVEDVKCTFKARSQYISEQVVFIHDGDTM</sequence>
<keyword evidence="10 13" id="KW-0408">Iron</keyword>
<evidence type="ECO:0000256" key="11">
    <source>
        <dbReference type="ARBA" id="ARBA00023033"/>
    </source>
</evidence>
<keyword evidence="6" id="KW-0812">Transmembrane</keyword>
<organism evidence="15 16">
    <name type="scientific">Ceriporiopsis subvermispora (strain B)</name>
    <name type="common">White-rot fungus</name>
    <name type="synonym">Gelatoporia subvermispora</name>
    <dbReference type="NCBI Taxonomy" id="914234"/>
    <lineage>
        <taxon>Eukaryota</taxon>
        <taxon>Fungi</taxon>
        <taxon>Dikarya</taxon>
        <taxon>Basidiomycota</taxon>
        <taxon>Agaricomycotina</taxon>
        <taxon>Agaricomycetes</taxon>
        <taxon>Polyporales</taxon>
        <taxon>Gelatoporiaceae</taxon>
        <taxon>Gelatoporia</taxon>
    </lineage>
</organism>
<proteinExistence type="inferred from homology"/>
<evidence type="ECO:0000256" key="1">
    <source>
        <dbReference type="ARBA" id="ARBA00001971"/>
    </source>
</evidence>